<dbReference type="InterPro" id="IPR000276">
    <property type="entry name" value="GPCR_Rhodpsn"/>
</dbReference>
<dbReference type="STRING" id="947166.A0A1D1UYI0"/>
<evidence type="ECO:0000256" key="3">
    <source>
        <dbReference type="ARBA" id="ARBA00022989"/>
    </source>
</evidence>
<gene>
    <name evidence="11" type="primary">RvY_05555-1</name>
    <name evidence="11" type="synonym">RvY_05555.1</name>
    <name evidence="11" type="ORF">RvY_05555</name>
</gene>
<feature type="transmembrane region" description="Helical" evidence="9">
    <location>
        <begin position="481"/>
        <end position="497"/>
    </location>
</feature>
<comment type="similarity">
    <text evidence="8">Belongs to the G-protein coupled receptor 1 family.</text>
</comment>
<dbReference type="Gene3D" id="1.20.1070.10">
    <property type="entry name" value="Rhodopsin 7-helix transmembrane proteins"/>
    <property type="match status" value="2"/>
</dbReference>
<evidence type="ECO:0000259" key="10">
    <source>
        <dbReference type="PROSITE" id="PS50262"/>
    </source>
</evidence>
<proteinExistence type="inferred from homology"/>
<feature type="transmembrane region" description="Helical" evidence="9">
    <location>
        <begin position="132"/>
        <end position="154"/>
    </location>
</feature>
<dbReference type="PROSITE" id="PS00237">
    <property type="entry name" value="G_PROTEIN_RECEP_F1_1"/>
    <property type="match status" value="1"/>
</dbReference>
<dbReference type="PROSITE" id="PS50262">
    <property type="entry name" value="G_PROTEIN_RECEP_F1_2"/>
    <property type="match status" value="1"/>
</dbReference>
<evidence type="ECO:0000313" key="11">
    <source>
        <dbReference type="EMBL" id="GAU93650.1"/>
    </source>
</evidence>
<comment type="caution">
    <text evidence="11">The sequence shown here is derived from an EMBL/GenBank/DDBJ whole genome shotgun (WGS) entry which is preliminary data.</text>
</comment>
<keyword evidence="7 8" id="KW-0807">Transducer</keyword>
<feature type="transmembrane region" description="Helical" evidence="9">
    <location>
        <begin position="170"/>
        <end position="189"/>
    </location>
</feature>
<evidence type="ECO:0000256" key="8">
    <source>
        <dbReference type="RuleBase" id="RU000688"/>
    </source>
</evidence>
<keyword evidence="12" id="KW-1185">Reference proteome</keyword>
<dbReference type="CDD" id="cd00637">
    <property type="entry name" value="7tm_classA_rhodopsin-like"/>
    <property type="match status" value="1"/>
</dbReference>
<evidence type="ECO:0000313" key="12">
    <source>
        <dbReference type="Proteomes" id="UP000186922"/>
    </source>
</evidence>
<dbReference type="GO" id="GO:0004930">
    <property type="term" value="F:G protein-coupled receptor activity"/>
    <property type="evidence" value="ECO:0007669"/>
    <property type="project" value="UniProtKB-KW"/>
</dbReference>
<keyword evidence="2 8" id="KW-0812">Transmembrane</keyword>
<name>A0A1D1UYI0_RAMVA</name>
<sequence>MDSSDYSGDWKSELNANYSSGGMGSYPIALEHVIPYDNPEEMRKPWIIHGHFIPIVMVYSLCVFFGSIGNVLVMYAMQCSKARSATGLFLVSLAAADILLLLSAVPDVASYFQRSVQGGNVSCKAVGFSRMLSAFATVLNLMAITVERFIVIVLPMRSRQLCTIKNCKRLLVVVWSLAVLMALPSLFTWEVQPFCYGKRGNDSRILEESIVTVIFCEEPSGDEGAALSIYHMVCLFLLPLLVQAACYGKMILVLWSSTTRAVFTSHSGRGASMSVTTKYSHSQGMPSDHSQHYLMTALRDSGIESNHSITEKLVIASDYTPLNNTQLIDQVESDTHNTAGQQLNQQELPMEYLPRKKHSNMTSVMEKRRSRAGSLAYDECLARYHQRSRNPLQLLLKWQRRRSESPASVNQLDTSVDAQVMRQQTSDLKAGRRQVIKMLLAVNFAFLICWGPLVVFEFFRVHGLITTFGEAVYIAKHVVKLLPYLHSCLNPVIYGFMSTNFRKTLRKACAATRMCTRGKLTGSIDDLRIKSSNTISGHYLNVMTSATPQSSRPESSSTGVS</sequence>
<protein>
    <recommendedName>
        <fullName evidence="10">G-protein coupled receptors family 1 profile domain-containing protein</fullName>
    </recommendedName>
</protein>
<dbReference type="AlphaFoldDB" id="A0A1D1UYI0"/>
<evidence type="ECO:0000256" key="1">
    <source>
        <dbReference type="ARBA" id="ARBA00004141"/>
    </source>
</evidence>
<organism evidence="11 12">
    <name type="scientific">Ramazzottius varieornatus</name>
    <name type="common">Water bear</name>
    <name type="synonym">Tardigrade</name>
    <dbReference type="NCBI Taxonomy" id="947166"/>
    <lineage>
        <taxon>Eukaryota</taxon>
        <taxon>Metazoa</taxon>
        <taxon>Ecdysozoa</taxon>
        <taxon>Tardigrada</taxon>
        <taxon>Eutardigrada</taxon>
        <taxon>Parachela</taxon>
        <taxon>Hypsibioidea</taxon>
        <taxon>Ramazzottiidae</taxon>
        <taxon>Ramazzottius</taxon>
    </lineage>
</organism>
<evidence type="ECO:0000256" key="2">
    <source>
        <dbReference type="ARBA" id="ARBA00022692"/>
    </source>
</evidence>
<dbReference type="Pfam" id="PF00001">
    <property type="entry name" value="7tm_1"/>
    <property type="match status" value="1"/>
</dbReference>
<comment type="subcellular location">
    <subcellularLocation>
        <location evidence="1">Membrane</location>
        <topology evidence="1">Multi-pass membrane protein</topology>
    </subcellularLocation>
</comment>
<keyword evidence="5 9" id="KW-0472">Membrane</keyword>
<keyword evidence="6 8" id="KW-0675">Receptor</keyword>
<dbReference type="OrthoDB" id="2132067at2759"/>
<feature type="transmembrane region" description="Helical" evidence="9">
    <location>
        <begin position="88"/>
        <end position="112"/>
    </location>
</feature>
<feature type="domain" description="G-protein coupled receptors family 1 profile" evidence="10">
    <location>
        <begin position="69"/>
        <end position="494"/>
    </location>
</feature>
<dbReference type="PANTHER" id="PTHR45695">
    <property type="entry name" value="LEUCOKININ RECEPTOR-RELATED"/>
    <property type="match status" value="1"/>
</dbReference>
<evidence type="ECO:0000256" key="7">
    <source>
        <dbReference type="ARBA" id="ARBA00023224"/>
    </source>
</evidence>
<dbReference type="PRINTS" id="PR00237">
    <property type="entry name" value="GPCRRHODOPSN"/>
</dbReference>
<feature type="transmembrane region" description="Helical" evidence="9">
    <location>
        <begin position="52"/>
        <end position="76"/>
    </location>
</feature>
<dbReference type="GO" id="GO:0005886">
    <property type="term" value="C:plasma membrane"/>
    <property type="evidence" value="ECO:0007669"/>
    <property type="project" value="TreeGrafter"/>
</dbReference>
<evidence type="ECO:0000256" key="4">
    <source>
        <dbReference type="ARBA" id="ARBA00023040"/>
    </source>
</evidence>
<evidence type="ECO:0000256" key="6">
    <source>
        <dbReference type="ARBA" id="ARBA00023170"/>
    </source>
</evidence>
<keyword evidence="4 8" id="KW-0297">G-protein coupled receptor</keyword>
<accession>A0A1D1UYI0</accession>
<dbReference type="InterPro" id="IPR017452">
    <property type="entry name" value="GPCR_Rhodpsn_7TM"/>
</dbReference>
<evidence type="ECO:0000256" key="9">
    <source>
        <dbReference type="SAM" id="Phobius"/>
    </source>
</evidence>
<feature type="transmembrane region" description="Helical" evidence="9">
    <location>
        <begin position="229"/>
        <end position="255"/>
    </location>
</feature>
<dbReference type="EMBL" id="BDGG01000002">
    <property type="protein sequence ID" value="GAU93650.1"/>
    <property type="molecule type" value="Genomic_DNA"/>
</dbReference>
<feature type="transmembrane region" description="Helical" evidence="9">
    <location>
        <begin position="438"/>
        <end position="461"/>
    </location>
</feature>
<evidence type="ECO:0000256" key="5">
    <source>
        <dbReference type="ARBA" id="ARBA00023136"/>
    </source>
</evidence>
<keyword evidence="3 9" id="KW-1133">Transmembrane helix</keyword>
<reference evidence="11 12" key="1">
    <citation type="journal article" date="2016" name="Nat. Commun.">
        <title>Extremotolerant tardigrade genome and improved radiotolerance of human cultured cells by tardigrade-unique protein.</title>
        <authorList>
            <person name="Hashimoto T."/>
            <person name="Horikawa D.D."/>
            <person name="Saito Y."/>
            <person name="Kuwahara H."/>
            <person name="Kozuka-Hata H."/>
            <person name="Shin-I T."/>
            <person name="Minakuchi Y."/>
            <person name="Ohishi K."/>
            <person name="Motoyama A."/>
            <person name="Aizu T."/>
            <person name="Enomoto A."/>
            <person name="Kondo K."/>
            <person name="Tanaka S."/>
            <person name="Hara Y."/>
            <person name="Koshikawa S."/>
            <person name="Sagara H."/>
            <person name="Miura T."/>
            <person name="Yokobori S."/>
            <person name="Miyagawa K."/>
            <person name="Suzuki Y."/>
            <person name="Kubo T."/>
            <person name="Oyama M."/>
            <person name="Kohara Y."/>
            <person name="Fujiyama A."/>
            <person name="Arakawa K."/>
            <person name="Katayama T."/>
            <person name="Toyoda A."/>
            <person name="Kunieda T."/>
        </authorList>
    </citation>
    <scope>NUCLEOTIDE SEQUENCE [LARGE SCALE GENOMIC DNA]</scope>
    <source>
        <strain evidence="11 12">YOKOZUNA-1</strain>
    </source>
</reference>
<dbReference type="SUPFAM" id="SSF81321">
    <property type="entry name" value="Family A G protein-coupled receptor-like"/>
    <property type="match status" value="1"/>
</dbReference>
<dbReference type="Proteomes" id="UP000186922">
    <property type="component" value="Unassembled WGS sequence"/>
</dbReference>
<dbReference type="PANTHER" id="PTHR45695:SF15">
    <property type="entry name" value="OPSIN RH2"/>
    <property type="match status" value="1"/>
</dbReference>